<dbReference type="EMBL" id="KZ821713">
    <property type="protein sequence ID" value="PYH79997.1"/>
    <property type="molecule type" value="Genomic_DNA"/>
</dbReference>
<name>A0A319C8B6_9EURO</name>
<evidence type="ECO:0000313" key="1">
    <source>
        <dbReference type="EMBL" id="PYH79997.1"/>
    </source>
</evidence>
<evidence type="ECO:0000313" key="2">
    <source>
        <dbReference type="Proteomes" id="UP000248340"/>
    </source>
</evidence>
<gene>
    <name evidence="1" type="ORF">BO82DRAFT_119302</name>
</gene>
<sequence>MGTTDVYRMHGTPCPAHTPQWAGLQAAAPVSFSFSMATGTTKVLTIVLRTEYYLSVLTVDGLEAPLYLVAFRNSRSSFPRPSLHFHQLSKKSRGPNPTSHPFLVRFPSLPLFFDSGFIPFWPFFFSFPLKQSFTPAPSRVMVRLGHRNCQALSPMTRPMRG</sequence>
<keyword evidence="2" id="KW-1185">Reference proteome</keyword>
<dbReference type="AlphaFoldDB" id="A0A319C8B6"/>
<dbReference type="GeneID" id="37132604"/>
<protein>
    <submittedName>
        <fullName evidence="1">Uncharacterized protein</fullName>
    </submittedName>
</protein>
<dbReference type="Proteomes" id="UP000248340">
    <property type="component" value="Unassembled WGS sequence"/>
</dbReference>
<accession>A0A319C8B6</accession>
<dbReference type="VEuPathDB" id="FungiDB:BO82DRAFT_119302"/>
<reference evidence="1 2" key="1">
    <citation type="submission" date="2016-12" db="EMBL/GenBank/DDBJ databases">
        <title>The genomes of Aspergillus section Nigri reveals drivers in fungal speciation.</title>
        <authorList>
            <consortium name="DOE Joint Genome Institute"/>
            <person name="Vesth T.C."/>
            <person name="Nybo J."/>
            <person name="Theobald S."/>
            <person name="Brandl J."/>
            <person name="Frisvad J.C."/>
            <person name="Nielsen K.F."/>
            <person name="Lyhne E.K."/>
            <person name="Kogle M.E."/>
            <person name="Kuo A."/>
            <person name="Riley R."/>
            <person name="Clum A."/>
            <person name="Nolan M."/>
            <person name="Lipzen A."/>
            <person name="Salamov A."/>
            <person name="Henrissat B."/>
            <person name="Wiebenga A."/>
            <person name="De Vries R.P."/>
            <person name="Grigoriev I.V."/>
            <person name="Mortensen U.H."/>
            <person name="Andersen M.R."/>
            <person name="Baker S.E."/>
        </authorList>
    </citation>
    <scope>NUCLEOTIDE SEQUENCE [LARGE SCALE GENOMIC DNA]</scope>
    <source>
        <strain evidence="1 2">CBS 121591</strain>
    </source>
</reference>
<proteinExistence type="predicted"/>
<organism evidence="1 2">
    <name type="scientific">Aspergillus uvarum CBS 121591</name>
    <dbReference type="NCBI Taxonomy" id="1448315"/>
    <lineage>
        <taxon>Eukaryota</taxon>
        <taxon>Fungi</taxon>
        <taxon>Dikarya</taxon>
        <taxon>Ascomycota</taxon>
        <taxon>Pezizomycotina</taxon>
        <taxon>Eurotiomycetes</taxon>
        <taxon>Eurotiomycetidae</taxon>
        <taxon>Eurotiales</taxon>
        <taxon>Aspergillaceae</taxon>
        <taxon>Aspergillus</taxon>
        <taxon>Aspergillus subgen. Circumdati</taxon>
    </lineage>
</organism>
<dbReference type="RefSeq" id="XP_025490197.1">
    <property type="nucleotide sequence ID" value="XM_025629863.1"/>
</dbReference>